<evidence type="ECO:0000313" key="2">
    <source>
        <dbReference type="EMBL" id="UXU57681.1"/>
    </source>
</evidence>
<dbReference type="Pfam" id="PF00583">
    <property type="entry name" value="Acetyltransf_1"/>
    <property type="match status" value="1"/>
</dbReference>
<gene>
    <name evidence="2" type="ORF">MUA95_02400</name>
</gene>
<organism evidence="2 3">
    <name type="scientific">Staphylococcus agnetis</name>
    <dbReference type="NCBI Taxonomy" id="985762"/>
    <lineage>
        <taxon>Bacteria</taxon>
        <taxon>Bacillati</taxon>
        <taxon>Bacillota</taxon>
        <taxon>Bacilli</taxon>
        <taxon>Bacillales</taxon>
        <taxon>Staphylococcaceae</taxon>
        <taxon>Staphylococcus</taxon>
    </lineage>
</organism>
<dbReference type="InterPro" id="IPR000182">
    <property type="entry name" value="GNAT_dom"/>
</dbReference>
<name>A0ABD7TTS3_9STAP</name>
<dbReference type="InterPro" id="IPR016181">
    <property type="entry name" value="Acyl_CoA_acyltransferase"/>
</dbReference>
<dbReference type="AlphaFoldDB" id="A0ABD7TTS3"/>
<dbReference type="EMBL" id="CP094809">
    <property type="protein sequence ID" value="UXU57681.1"/>
    <property type="molecule type" value="Genomic_DNA"/>
</dbReference>
<protein>
    <submittedName>
        <fullName evidence="2">GNAT family N-acetyltransferase</fullName>
    </submittedName>
</protein>
<evidence type="ECO:0000313" key="3">
    <source>
        <dbReference type="Proteomes" id="UP001065705"/>
    </source>
</evidence>
<dbReference type="PROSITE" id="PS51186">
    <property type="entry name" value="GNAT"/>
    <property type="match status" value="1"/>
</dbReference>
<feature type="domain" description="N-acetyltransferase" evidence="1">
    <location>
        <begin position="9"/>
        <end position="169"/>
    </location>
</feature>
<reference evidence="2" key="1">
    <citation type="submission" date="2022-03" db="EMBL/GenBank/DDBJ databases">
        <title>Comparative Genomics of East African Camel-Associated Staphylococcaceae spp.: Diversity and Inheritance of Traits Involved in Host-Pathogen Interactions.</title>
        <authorList>
            <person name="Akarsu H."/>
            <person name="Liljander A."/>
            <person name="Younan M."/>
            <person name="Brodard I."/>
            <person name="Glucks I."/>
            <person name="Labroussaa F."/>
            <person name="Overesch G."/>
            <person name="Kuhnert P."/>
            <person name="Perreten V."/>
            <person name="Drexler J.F."/>
            <person name="Corman V.M."/>
            <person name="Falquet L."/>
            <person name="Jores J."/>
        </authorList>
    </citation>
    <scope>NUCLEOTIDE SEQUENCE</scope>
    <source>
        <strain evidence="2">IVB6197</strain>
    </source>
</reference>
<dbReference type="Proteomes" id="UP001065705">
    <property type="component" value="Chromosome"/>
</dbReference>
<accession>A0ABD7TTS3</accession>
<dbReference type="SUPFAM" id="SSF55729">
    <property type="entry name" value="Acyl-CoA N-acyltransferases (Nat)"/>
    <property type="match status" value="1"/>
</dbReference>
<dbReference type="CDD" id="cd04301">
    <property type="entry name" value="NAT_SF"/>
    <property type="match status" value="1"/>
</dbReference>
<evidence type="ECO:0000259" key="1">
    <source>
        <dbReference type="PROSITE" id="PS51186"/>
    </source>
</evidence>
<sequence length="187" mass="21554">MEGFIVNQLTIRMATLQDAAVLQDLMYRAFTPLREAGIDWPSVNADLEMIEKNIKYNSAYVLEKQGRIISTLSIRFPWEPKYKVSQFPFIWWFATDPDFAGEGYGAQLMTYIEETILRDTLKAPAVVLGTSARKMAWLKDVYARRGYETFFEMEEASGDRGAMMVKVLIPERYNKVLLAPPPWYEGD</sequence>
<proteinExistence type="predicted"/>
<dbReference type="Gene3D" id="3.40.630.30">
    <property type="match status" value="1"/>
</dbReference>